<evidence type="ECO:0000259" key="4">
    <source>
        <dbReference type="Pfam" id="PF21946"/>
    </source>
</evidence>
<feature type="signal peptide" evidence="3">
    <location>
        <begin position="1"/>
        <end position="30"/>
    </location>
</feature>
<dbReference type="EMBL" id="CP031442">
    <property type="protein sequence ID" value="AXM07610.1"/>
    <property type="molecule type" value="Genomic_DNA"/>
</dbReference>
<evidence type="ECO:0000256" key="3">
    <source>
        <dbReference type="SAM" id="SignalP"/>
    </source>
</evidence>
<feature type="transmembrane region" description="Helical" evidence="2">
    <location>
        <begin position="198"/>
        <end position="219"/>
    </location>
</feature>
<name>A0AA44ZE22_CUTAC</name>
<gene>
    <name evidence="6" type="ORF">APS60_09120</name>
    <name evidence="5" type="ORF">DXN06_11170</name>
</gene>
<reference evidence="6 7" key="1">
    <citation type="submission" date="2017-02" db="EMBL/GenBank/DDBJ databases">
        <title>Prevalence of linear plasmids in Propionibacterium acnes isolates obtained from cancerous prostatic tissue.</title>
        <authorList>
            <person name="Davidsson S."/>
            <person name="Bruggemann H."/>
        </authorList>
    </citation>
    <scope>NUCLEOTIDE SEQUENCE [LARGE SCALE GENOMIC DNA]</scope>
    <source>
        <strain evidence="6 7">09-9</strain>
    </source>
</reference>
<keyword evidence="2" id="KW-0812">Transmembrane</keyword>
<feature type="compositionally biased region" description="Low complexity" evidence="1">
    <location>
        <begin position="240"/>
        <end position="264"/>
    </location>
</feature>
<feature type="domain" description="LppM" evidence="4">
    <location>
        <begin position="29"/>
        <end position="177"/>
    </location>
</feature>
<dbReference type="InterPro" id="IPR053807">
    <property type="entry name" value="LppM"/>
</dbReference>
<evidence type="ECO:0000256" key="1">
    <source>
        <dbReference type="SAM" id="MobiDB-lite"/>
    </source>
</evidence>
<dbReference type="Pfam" id="PF21946">
    <property type="entry name" value="LppM"/>
    <property type="match status" value="1"/>
</dbReference>
<dbReference type="RefSeq" id="WP_002531262.1">
    <property type="nucleotide sequence ID" value="NZ_CAJTKC010000003.1"/>
</dbReference>
<keyword evidence="2" id="KW-0472">Membrane</keyword>
<proteinExistence type="predicted"/>
<keyword evidence="3" id="KW-0732">Signal</keyword>
<evidence type="ECO:0000313" key="7">
    <source>
        <dbReference type="Proteomes" id="UP000223982"/>
    </source>
</evidence>
<evidence type="ECO:0000313" key="6">
    <source>
        <dbReference type="EMBL" id="PHJ26660.1"/>
    </source>
</evidence>
<feature type="region of interest" description="Disordered" evidence="1">
    <location>
        <begin position="223"/>
        <end position="334"/>
    </location>
</feature>
<dbReference type="Proteomes" id="UP000223982">
    <property type="component" value="Unassembled WGS sequence"/>
</dbReference>
<dbReference type="AlphaFoldDB" id="A0AA44ZE22"/>
<feature type="chain" id="PRO_5041239898" description="LppM domain-containing protein" evidence="3">
    <location>
        <begin position="31"/>
        <end position="334"/>
    </location>
</feature>
<sequence length="334" mass="35754">MPMLNVSRHMRRCLVLIIAPLLLLAGCAKFDTAMEIKDENHVHLKSTVGVSKSIASTSAGSLASEFSDCNNSKGSAGTGSDGTVEKFEDNSYIGCIIAGETTAADLNKEDGMQITFDKNKVSFKMTSDLFRDSGRSDRTPDASMFSDFKVSVTFPGKVLSHSGSSKVDGNTVTWTDPSDLFSSSGLTATSKRSNGIPIWVWIIVAVAVLAIVGVVVVILNKKKGQKAGQPENGGAPWTMQYPGDGQPQGQPQQWNGQLYQGDPYAQPPYQDPSYQDPRQQEPGQLWGNQPLGHVSGGATSASQTGQNPIPNQGSQPGQQPPSDPDDFWKNHGSY</sequence>
<dbReference type="EMBL" id="LKVB01000009">
    <property type="protein sequence ID" value="PHJ26660.1"/>
    <property type="molecule type" value="Genomic_DNA"/>
</dbReference>
<keyword evidence="2" id="KW-1133">Transmembrane helix</keyword>
<evidence type="ECO:0000256" key="2">
    <source>
        <dbReference type="SAM" id="Phobius"/>
    </source>
</evidence>
<feature type="compositionally biased region" description="Low complexity" evidence="1">
    <location>
        <begin position="305"/>
        <end position="317"/>
    </location>
</feature>
<reference evidence="5 8" key="2">
    <citation type="submission" date="2018-08" db="EMBL/GenBank/DDBJ databases">
        <title>Genome sequencing of Cutibacterium acnes KCOM 1315.</title>
        <authorList>
            <person name="Kook J.-K."/>
            <person name="Park S.-N."/>
            <person name="Lim Y.K."/>
        </authorList>
    </citation>
    <scope>NUCLEOTIDE SEQUENCE [LARGE SCALE GENOMIC DNA]</scope>
    <source>
        <strain evidence="5 8">KCOM 1315</strain>
    </source>
</reference>
<evidence type="ECO:0000313" key="5">
    <source>
        <dbReference type="EMBL" id="AXM07610.1"/>
    </source>
</evidence>
<organism evidence="6 7">
    <name type="scientific">Cutibacterium acnes</name>
    <name type="common">Propionibacterium acnes</name>
    <dbReference type="NCBI Taxonomy" id="1747"/>
    <lineage>
        <taxon>Bacteria</taxon>
        <taxon>Bacillati</taxon>
        <taxon>Actinomycetota</taxon>
        <taxon>Actinomycetes</taxon>
        <taxon>Propionibacteriales</taxon>
        <taxon>Propionibacteriaceae</taxon>
        <taxon>Cutibacterium</taxon>
    </lineage>
</organism>
<accession>A0AA44ZE22</accession>
<dbReference type="Proteomes" id="UP000256621">
    <property type="component" value="Chromosome"/>
</dbReference>
<protein>
    <recommendedName>
        <fullName evidence="4">LppM domain-containing protein</fullName>
    </recommendedName>
</protein>
<evidence type="ECO:0000313" key="8">
    <source>
        <dbReference type="Proteomes" id="UP000256621"/>
    </source>
</evidence>